<dbReference type="RefSeq" id="WP_243994966.1">
    <property type="nucleotide sequence ID" value="NZ_JALHLE010000024.1"/>
</dbReference>
<dbReference type="InterPro" id="IPR058533">
    <property type="entry name" value="Cation_efflux_TM"/>
</dbReference>
<dbReference type="PANTHER" id="PTHR43840:SF41">
    <property type="entry name" value="CATION-EFFLUX PUMP FIEF"/>
    <property type="match status" value="1"/>
</dbReference>
<evidence type="ECO:0000256" key="6">
    <source>
        <dbReference type="ARBA" id="ARBA00022989"/>
    </source>
</evidence>
<evidence type="ECO:0000256" key="2">
    <source>
        <dbReference type="ARBA" id="ARBA00008114"/>
    </source>
</evidence>
<feature type="transmembrane region" description="Helical" evidence="8">
    <location>
        <begin position="113"/>
        <end position="133"/>
    </location>
</feature>
<keyword evidence="12" id="KW-1185">Reference proteome</keyword>
<dbReference type="Gene3D" id="1.20.1510.10">
    <property type="entry name" value="Cation efflux protein transmembrane domain"/>
    <property type="match status" value="1"/>
</dbReference>
<evidence type="ECO:0000256" key="1">
    <source>
        <dbReference type="ARBA" id="ARBA00004141"/>
    </source>
</evidence>
<evidence type="ECO:0000313" key="11">
    <source>
        <dbReference type="EMBL" id="MCJ2179836.1"/>
    </source>
</evidence>
<evidence type="ECO:0000259" key="10">
    <source>
        <dbReference type="Pfam" id="PF16916"/>
    </source>
</evidence>
<dbReference type="Pfam" id="PF01545">
    <property type="entry name" value="Cation_efflux"/>
    <property type="match status" value="1"/>
</dbReference>
<dbReference type="InterPro" id="IPR002524">
    <property type="entry name" value="Cation_efflux"/>
</dbReference>
<feature type="transmembrane region" description="Helical" evidence="8">
    <location>
        <begin position="12"/>
        <end position="31"/>
    </location>
</feature>
<dbReference type="InterPro" id="IPR050291">
    <property type="entry name" value="CDF_Transporter"/>
</dbReference>
<evidence type="ECO:0000256" key="4">
    <source>
        <dbReference type="ARBA" id="ARBA00022475"/>
    </source>
</evidence>
<evidence type="ECO:0000256" key="5">
    <source>
        <dbReference type="ARBA" id="ARBA00022692"/>
    </source>
</evidence>
<evidence type="ECO:0000259" key="9">
    <source>
        <dbReference type="Pfam" id="PF01545"/>
    </source>
</evidence>
<feature type="transmembrane region" description="Helical" evidence="8">
    <location>
        <begin position="82"/>
        <end position="101"/>
    </location>
</feature>
<keyword evidence="3" id="KW-0813">Transport</keyword>
<feature type="transmembrane region" description="Helical" evidence="8">
    <location>
        <begin position="37"/>
        <end position="61"/>
    </location>
</feature>
<feature type="domain" description="Cation efflux protein cytoplasmic" evidence="10">
    <location>
        <begin position="212"/>
        <end position="286"/>
    </location>
</feature>
<comment type="subcellular location">
    <subcellularLocation>
        <location evidence="1">Membrane</location>
        <topology evidence="1">Multi-pass membrane protein</topology>
    </subcellularLocation>
</comment>
<dbReference type="SUPFAM" id="SSF161111">
    <property type="entry name" value="Cation efflux protein transmembrane domain-like"/>
    <property type="match status" value="1"/>
</dbReference>
<accession>A0ABT0B4L7</accession>
<dbReference type="NCBIfam" id="TIGR01297">
    <property type="entry name" value="CDF"/>
    <property type="match status" value="1"/>
</dbReference>
<keyword evidence="4" id="KW-1003">Cell membrane</keyword>
<dbReference type="SUPFAM" id="SSF160240">
    <property type="entry name" value="Cation efflux protein cytoplasmic domain-like"/>
    <property type="match status" value="1"/>
</dbReference>
<keyword evidence="5 8" id="KW-0812">Transmembrane</keyword>
<sequence length="310" mass="33296">MTEHGHLNRSAAFASISAATLLLGIKGWAAWSTGSTAMLGSLADTVLDLVASLATLLGVWIAAQPADDKHRFGHGKAEAIAALFQIVLICISALGIASRAVEQFLAGHRVEAAAQGIGVSVAAIVVTFALLAWQRHVIRKTGSLAITTDNVHYQSDLLLNLAVIAALALDQYAGLKGADPLFGLGIAAWLGWGAWGASKQVLEQLMDHEWPAEKKARFLQVLARYPDISGVHDLRTRTSGNKDFVQFHIWVDPKMTVRQAHRVMDDIEARIHAEFPDVEVLIHTDPDGLVDERGNAGKNVLPPIHVGTAE</sequence>
<dbReference type="Gene3D" id="3.30.70.1350">
    <property type="entry name" value="Cation efflux protein, cytoplasmic domain"/>
    <property type="match status" value="1"/>
</dbReference>
<dbReference type="InterPro" id="IPR036837">
    <property type="entry name" value="Cation_efflux_CTD_sf"/>
</dbReference>
<feature type="domain" description="Cation efflux protein transmembrane" evidence="9">
    <location>
        <begin position="13"/>
        <end position="206"/>
    </location>
</feature>
<dbReference type="PANTHER" id="PTHR43840">
    <property type="entry name" value="MITOCHONDRIAL METAL TRANSPORTER 1-RELATED"/>
    <property type="match status" value="1"/>
</dbReference>
<dbReference type="InterPro" id="IPR027470">
    <property type="entry name" value="Cation_efflux_CTD"/>
</dbReference>
<evidence type="ECO:0000256" key="7">
    <source>
        <dbReference type="ARBA" id="ARBA00023136"/>
    </source>
</evidence>
<reference evidence="11" key="1">
    <citation type="submission" date="2022-03" db="EMBL/GenBank/DDBJ databases">
        <title>Identification of a novel bacterium isolated from mangrove sediments.</title>
        <authorList>
            <person name="Pan X."/>
        </authorList>
    </citation>
    <scope>NUCLEOTIDE SEQUENCE</scope>
    <source>
        <strain evidence="11">B2580</strain>
    </source>
</reference>
<dbReference type="Proteomes" id="UP001162880">
    <property type="component" value="Unassembled WGS sequence"/>
</dbReference>
<evidence type="ECO:0000256" key="8">
    <source>
        <dbReference type="SAM" id="Phobius"/>
    </source>
</evidence>
<gene>
    <name evidence="11" type="ORF">MTR64_14800</name>
</gene>
<keyword evidence="7 8" id="KW-0472">Membrane</keyword>
<evidence type="ECO:0000313" key="12">
    <source>
        <dbReference type="Proteomes" id="UP001162880"/>
    </source>
</evidence>
<dbReference type="InterPro" id="IPR027469">
    <property type="entry name" value="Cation_efflux_TMD_sf"/>
</dbReference>
<comment type="caution">
    <text evidence="11">The sequence shown here is derived from an EMBL/GenBank/DDBJ whole genome shotgun (WGS) entry which is preliminary data.</text>
</comment>
<protein>
    <submittedName>
        <fullName evidence="11">Cation diffusion facilitator family transporter</fullName>
    </submittedName>
</protein>
<organism evidence="11 12">
    <name type="scientific">Novosphingobium album</name>
    <name type="common">ex Hu et al. 2023</name>
    <dbReference type="NCBI Taxonomy" id="2930093"/>
    <lineage>
        <taxon>Bacteria</taxon>
        <taxon>Pseudomonadati</taxon>
        <taxon>Pseudomonadota</taxon>
        <taxon>Alphaproteobacteria</taxon>
        <taxon>Sphingomonadales</taxon>
        <taxon>Sphingomonadaceae</taxon>
        <taxon>Novosphingobium</taxon>
    </lineage>
</organism>
<name>A0ABT0B4L7_9SPHN</name>
<keyword evidence="6 8" id="KW-1133">Transmembrane helix</keyword>
<proteinExistence type="inferred from homology"/>
<evidence type="ECO:0000256" key="3">
    <source>
        <dbReference type="ARBA" id="ARBA00022448"/>
    </source>
</evidence>
<dbReference type="EMBL" id="JALHLE010000024">
    <property type="protein sequence ID" value="MCJ2179836.1"/>
    <property type="molecule type" value="Genomic_DNA"/>
</dbReference>
<comment type="similarity">
    <text evidence="2">Belongs to the cation diffusion facilitator (CDF) transporter (TC 2.A.4) family.</text>
</comment>
<dbReference type="Pfam" id="PF16916">
    <property type="entry name" value="ZT_dimer"/>
    <property type="match status" value="1"/>
</dbReference>